<keyword evidence="10" id="KW-0238">DNA-binding</keyword>
<evidence type="ECO:0000256" key="4">
    <source>
        <dbReference type="ARBA" id="ARBA00022763"/>
    </source>
</evidence>
<evidence type="ECO:0000256" key="2">
    <source>
        <dbReference type="ARBA" id="ARBA00022723"/>
    </source>
</evidence>
<evidence type="ECO:0000313" key="17">
    <source>
        <dbReference type="EMBL" id="AWV88478.1"/>
    </source>
</evidence>
<dbReference type="GO" id="GO:0009338">
    <property type="term" value="C:exodeoxyribonuclease V complex"/>
    <property type="evidence" value="ECO:0007669"/>
    <property type="project" value="TreeGrafter"/>
</dbReference>
<evidence type="ECO:0000313" key="18">
    <source>
        <dbReference type="Proteomes" id="UP000249799"/>
    </source>
</evidence>
<keyword evidence="11" id="KW-0234">DNA repair</keyword>
<accession>A0A2Z4FIG3</accession>
<protein>
    <recommendedName>
        <fullName evidence="14">DNA 3'-5' helicase</fullName>
        <ecNumber evidence="14">5.6.2.4</ecNumber>
    </recommendedName>
</protein>
<dbReference type="Gene3D" id="3.40.50.300">
    <property type="entry name" value="P-loop containing nucleotide triphosphate hydrolases"/>
    <property type="match status" value="3"/>
</dbReference>
<comment type="catalytic activity">
    <reaction evidence="13">
        <text>Couples ATP hydrolysis with the unwinding of duplex DNA by translocating in the 3'-5' direction.</text>
        <dbReference type="EC" id="5.6.2.4"/>
    </reaction>
</comment>
<evidence type="ECO:0000256" key="13">
    <source>
        <dbReference type="ARBA" id="ARBA00034617"/>
    </source>
</evidence>
<dbReference type="Gene3D" id="1.10.486.10">
    <property type="entry name" value="PCRA, domain 4"/>
    <property type="match status" value="1"/>
</dbReference>
<dbReference type="GO" id="GO:0043138">
    <property type="term" value="F:3'-5' DNA helicase activity"/>
    <property type="evidence" value="ECO:0007669"/>
    <property type="project" value="UniProtKB-EC"/>
</dbReference>
<dbReference type="PANTHER" id="PTHR11070:SF23">
    <property type="entry name" value="RECBCD ENZYME SUBUNIT RECB"/>
    <property type="match status" value="1"/>
</dbReference>
<dbReference type="SUPFAM" id="SSF52980">
    <property type="entry name" value="Restriction endonuclease-like"/>
    <property type="match status" value="1"/>
</dbReference>
<feature type="region of interest" description="Disordered" evidence="16">
    <location>
        <begin position="859"/>
        <end position="896"/>
    </location>
</feature>
<dbReference type="PROSITE" id="PS51198">
    <property type="entry name" value="UVRD_HELICASE_ATP_BIND"/>
    <property type="match status" value="1"/>
</dbReference>
<evidence type="ECO:0000256" key="16">
    <source>
        <dbReference type="SAM" id="MobiDB-lite"/>
    </source>
</evidence>
<evidence type="ECO:0000256" key="6">
    <source>
        <dbReference type="ARBA" id="ARBA00022806"/>
    </source>
</evidence>
<dbReference type="GO" id="GO:0046872">
    <property type="term" value="F:metal ion binding"/>
    <property type="evidence" value="ECO:0007669"/>
    <property type="project" value="UniProtKB-KW"/>
</dbReference>
<dbReference type="PROSITE" id="PS51217">
    <property type="entry name" value="UVRD_HELICASE_CTER"/>
    <property type="match status" value="1"/>
</dbReference>
<keyword evidence="9" id="KW-0460">Magnesium</keyword>
<dbReference type="Proteomes" id="UP000249799">
    <property type="component" value="Chromosome"/>
</dbReference>
<dbReference type="GO" id="GO:0005524">
    <property type="term" value="F:ATP binding"/>
    <property type="evidence" value="ECO:0007669"/>
    <property type="project" value="UniProtKB-UniRule"/>
</dbReference>
<dbReference type="Pfam" id="PF12705">
    <property type="entry name" value="PDDEXK_1"/>
    <property type="match status" value="1"/>
</dbReference>
<reference evidence="17 18" key="1">
    <citation type="submission" date="2018-06" db="EMBL/GenBank/DDBJ databases">
        <title>Lujinxingia sediminis gen. nov. sp. nov., a new facultative anaerobic member of the class Deltaproteobacteria, and proposal of Lujinxingaceae fam. nov.</title>
        <authorList>
            <person name="Guo L.-Y."/>
            <person name="Li C.-M."/>
            <person name="Wang S."/>
            <person name="Du Z.-J."/>
        </authorList>
    </citation>
    <scope>NUCLEOTIDE SEQUENCE [LARGE SCALE GENOMIC DNA]</scope>
    <source>
        <strain evidence="17 18">FA350</strain>
    </source>
</reference>
<dbReference type="InterPro" id="IPR011604">
    <property type="entry name" value="PDDEXK-like_dom_sf"/>
</dbReference>
<dbReference type="GO" id="GO:0008854">
    <property type="term" value="F:exodeoxyribonuclease V activity"/>
    <property type="evidence" value="ECO:0007669"/>
    <property type="project" value="InterPro"/>
</dbReference>
<dbReference type="InterPro" id="IPR014017">
    <property type="entry name" value="DNA_helicase_UvrD-like_C"/>
</dbReference>
<evidence type="ECO:0000256" key="12">
    <source>
        <dbReference type="ARBA" id="ARBA00023235"/>
    </source>
</evidence>
<keyword evidence="3" id="KW-0547">Nucleotide-binding</keyword>
<dbReference type="InterPro" id="IPR038726">
    <property type="entry name" value="PDDEXK_AddAB-type"/>
</dbReference>
<evidence type="ECO:0000256" key="8">
    <source>
        <dbReference type="ARBA" id="ARBA00022840"/>
    </source>
</evidence>
<dbReference type="RefSeq" id="WP_111332264.1">
    <property type="nucleotide sequence ID" value="NZ_CP030032.1"/>
</dbReference>
<dbReference type="InterPro" id="IPR004586">
    <property type="entry name" value="RecB"/>
</dbReference>
<gene>
    <name evidence="17" type="ORF">DN745_03595</name>
</gene>
<dbReference type="HAMAP" id="MF_01485">
    <property type="entry name" value="RecB"/>
    <property type="match status" value="1"/>
</dbReference>
<dbReference type="InterPro" id="IPR027417">
    <property type="entry name" value="P-loop_NTPase"/>
</dbReference>
<dbReference type="GO" id="GO:0016887">
    <property type="term" value="F:ATP hydrolysis activity"/>
    <property type="evidence" value="ECO:0007669"/>
    <property type="project" value="RHEA"/>
</dbReference>
<dbReference type="GO" id="GO:0005829">
    <property type="term" value="C:cytosol"/>
    <property type="evidence" value="ECO:0007669"/>
    <property type="project" value="TreeGrafter"/>
</dbReference>
<dbReference type="Gene3D" id="3.90.320.10">
    <property type="match status" value="1"/>
</dbReference>
<evidence type="ECO:0000256" key="9">
    <source>
        <dbReference type="ARBA" id="ARBA00022842"/>
    </source>
</evidence>
<feature type="compositionally biased region" description="Basic and acidic residues" evidence="16">
    <location>
        <begin position="864"/>
        <end position="876"/>
    </location>
</feature>
<name>A0A2Z4FIG3_9DELT</name>
<dbReference type="InterPro" id="IPR014016">
    <property type="entry name" value="UvrD-like_ATP-bd"/>
</dbReference>
<keyword evidence="12" id="KW-0413">Isomerase</keyword>
<keyword evidence="7" id="KW-0269">Exonuclease</keyword>
<proteinExistence type="inferred from homology"/>
<dbReference type="PANTHER" id="PTHR11070">
    <property type="entry name" value="UVRD / RECB / PCRA DNA HELICASE FAMILY MEMBER"/>
    <property type="match status" value="1"/>
</dbReference>
<dbReference type="Pfam" id="PF00580">
    <property type="entry name" value="UvrD-helicase"/>
    <property type="match status" value="1"/>
</dbReference>
<dbReference type="AlphaFoldDB" id="A0A2Z4FIG3"/>
<comment type="catalytic activity">
    <reaction evidence="15">
        <text>ATP + H2O = ADP + phosphate + H(+)</text>
        <dbReference type="Rhea" id="RHEA:13065"/>
        <dbReference type="ChEBI" id="CHEBI:15377"/>
        <dbReference type="ChEBI" id="CHEBI:15378"/>
        <dbReference type="ChEBI" id="CHEBI:30616"/>
        <dbReference type="ChEBI" id="CHEBI:43474"/>
        <dbReference type="ChEBI" id="CHEBI:456216"/>
        <dbReference type="EC" id="5.6.2.4"/>
    </reaction>
</comment>
<dbReference type="EC" id="5.6.2.4" evidence="14"/>
<keyword evidence="4" id="KW-0227">DNA damage</keyword>
<dbReference type="GO" id="GO:0003677">
    <property type="term" value="F:DNA binding"/>
    <property type="evidence" value="ECO:0007669"/>
    <property type="project" value="UniProtKB-KW"/>
</dbReference>
<keyword evidence="6" id="KW-0347">Helicase</keyword>
<dbReference type="KEGG" id="bsed:DN745_03595"/>
<keyword evidence="18" id="KW-1185">Reference proteome</keyword>
<dbReference type="OrthoDB" id="9810135at2"/>
<evidence type="ECO:0000256" key="10">
    <source>
        <dbReference type="ARBA" id="ARBA00023125"/>
    </source>
</evidence>
<keyword evidence="5" id="KW-0378">Hydrolase</keyword>
<dbReference type="GO" id="GO:0000725">
    <property type="term" value="P:recombinational repair"/>
    <property type="evidence" value="ECO:0007669"/>
    <property type="project" value="TreeGrafter"/>
</dbReference>
<keyword evidence="8" id="KW-0067">ATP-binding</keyword>
<keyword evidence="1" id="KW-0540">Nuclease</keyword>
<dbReference type="InterPro" id="IPR011335">
    <property type="entry name" value="Restrct_endonuc-II-like"/>
</dbReference>
<evidence type="ECO:0000256" key="15">
    <source>
        <dbReference type="ARBA" id="ARBA00048988"/>
    </source>
</evidence>
<evidence type="ECO:0000256" key="3">
    <source>
        <dbReference type="ARBA" id="ARBA00022741"/>
    </source>
</evidence>
<dbReference type="CDD" id="cd17932">
    <property type="entry name" value="DEXQc_UvrD"/>
    <property type="match status" value="1"/>
</dbReference>
<evidence type="ECO:0000256" key="5">
    <source>
        <dbReference type="ARBA" id="ARBA00022801"/>
    </source>
</evidence>
<dbReference type="Pfam" id="PF13361">
    <property type="entry name" value="UvrD_C"/>
    <property type="match status" value="1"/>
</dbReference>
<evidence type="ECO:0000256" key="1">
    <source>
        <dbReference type="ARBA" id="ARBA00022722"/>
    </source>
</evidence>
<keyword evidence="2" id="KW-0479">Metal-binding</keyword>
<organism evidence="17 18">
    <name type="scientific">Bradymonas sediminis</name>
    <dbReference type="NCBI Taxonomy" id="1548548"/>
    <lineage>
        <taxon>Bacteria</taxon>
        <taxon>Deltaproteobacteria</taxon>
        <taxon>Bradymonadales</taxon>
        <taxon>Bradymonadaceae</taxon>
        <taxon>Bradymonas</taxon>
    </lineage>
</organism>
<dbReference type="SUPFAM" id="SSF52540">
    <property type="entry name" value="P-loop containing nucleoside triphosphate hydrolases"/>
    <property type="match status" value="1"/>
</dbReference>
<dbReference type="InterPro" id="IPR000212">
    <property type="entry name" value="DNA_helicase_UvrD/REP"/>
</dbReference>
<evidence type="ECO:0000256" key="7">
    <source>
        <dbReference type="ARBA" id="ARBA00022839"/>
    </source>
</evidence>
<dbReference type="EMBL" id="CP030032">
    <property type="protein sequence ID" value="AWV88478.1"/>
    <property type="molecule type" value="Genomic_DNA"/>
</dbReference>
<dbReference type="CDD" id="cd22352">
    <property type="entry name" value="RecB_C-like"/>
    <property type="match status" value="1"/>
</dbReference>
<evidence type="ECO:0000256" key="11">
    <source>
        <dbReference type="ARBA" id="ARBA00023204"/>
    </source>
</evidence>
<evidence type="ECO:0000256" key="14">
    <source>
        <dbReference type="ARBA" id="ARBA00034808"/>
    </source>
</evidence>
<sequence length="1144" mass="129233">MISIRYEKPSILNDISSEGHVVIEASAGTGKTYTLEHLVVDLLLDKDKECAIEEILVVTFTRRATAELRRRVREILTKILAQYEAQDASKSCAADIPHWVIDPDGAKRLRQAVLGFDRAEIFTIHSFCQKLLTENAFQNHQLFDLELVDEKALFAECYEDILRTKISTDPKLKRWFDAWLHPKVGGKIESLAKGLQEVYSSNGRLTRSENMPEAFRAPDLLFQNIEATTKAKDIKEAAPGWKTDILGHLLKPVADEMSRRKQSEGLYTYNDMLELVGQSLSPKADNPASNKSFLDALRQQYKYSLIDEFQDTDPVQWEIFRTIFVEGTNSHRLFLIGDPKQAIYKFRGADVWTYLRAVNEICPKSDDTASVSNRVVLEHNYRSTPEMVAAYNAIFKHMDGSQERSFFTNPEITYENPVEPNPKTDRVVRDMNDAPITSPAITALRINEGDKKETIAPRWLDWMLAEIESILWGAGQFKVPDKKEASGSRPVNASDIFVLTNSNAESREMGRLLHKRGIPYSFYRQGGLYESGEALDILALLQAIAQPKLRAARRAAYRTPFFAIPIRELADFDDSDAGERAQALLYEWREIAQEHAFTRLFRKIADDSGILLREILLGRGERALTNYQHILETLGEEASKGYKSLDDLIGWLARKIEGSDGEDDQDLQRLETDRPAVQVMTMHKSKGLEAEVVFIYGGFSSRNSGITTFINSDDPSAAEAERVTLTSVSKDYLGGNDSPQKTRVNQQAQWDSERVMYVAITRAKSRLYLCHAGPEAKYGRGGRHEALVRSLDRIHQDKSLPESLIKFIEFNPGYVHPDSRPSKKVTREDWDAAQETDVAITQDLPDWAGVRKKGRQLTAFSSVKKHDAPSADKTHEDEPDSPAAPAPDPRFGADTPMPWGGTDYGSFLHNVLEDLSDYSSALRCDDVDAWLALDEVKYVFEQRSKADRIGPEFTPYSARILFDTLRTPLALPGFDKPVAIAEIPMTKIAKEIDFHFPMPQENLDFARWPDDAPTIERGWIKGSIDLTFEHGVGGDSRVFIADWKSNFLKDYRPEAVARSLDDAYALQARIYTLAMVRMLGITNAQDYDARFGGCLYLMLRAMSPEQPSGYGVAICRPTWAQLCAWDNSLVEDPDTWNRPLPVFS</sequence>